<dbReference type="PANTHER" id="PTHR40076">
    <property type="entry name" value="MEMBRANE PROTEIN-RELATED"/>
    <property type="match status" value="1"/>
</dbReference>
<comment type="caution">
    <text evidence="2">The sequence shown here is derived from an EMBL/GenBank/DDBJ whole genome shotgun (WGS) entry which is preliminary data.</text>
</comment>
<evidence type="ECO:0000313" key="3">
    <source>
        <dbReference type="Proteomes" id="UP001203004"/>
    </source>
</evidence>
<gene>
    <name evidence="2" type="ORF">M3N64_07165</name>
</gene>
<keyword evidence="1" id="KW-1133">Transmembrane helix</keyword>
<evidence type="ECO:0000256" key="1">
    <source>
        <dbReference type="SAM" id="Phobius"/>
    </source>
</evidence>
<keyword evidence="1" id="KW-0812">Transmembrane</keyword>
<proteinExistence type="predicted"/>
<dbReference type="Proteomes" id="UP001203004">
    <property type="component" value="Unassembled WGS sequence"/>
</dbReference>
<evidence type="ECO:0000313" key="2">
    <source>
        <dbReference type="EMBL" id="MCL1631728.1"/>
    </source>
</evidence>
<accession>A0ABT0MA36</accession>
<feature type="transmembrane region" description="Helical" evidence="1">
    <location>
        <begin position="110"/>
        <end position="133"/>
    </location>
</feature>
<keyword evidence="3" id="KW-1185">Reference proteome</keyword>
<feature type="transmembrane region" description="Helical" evidence="1">
    <location>
        <begin position="21"/>
        <end position="45"/>
    </location>
</feature>
<keyword evidence="1" id="KW-0472">Membrane</keyword>
<feature type="transmembrane region" description="Helical" evidence="1">
    <location>
        <begin position="210"/>
        <end position="230"/>
    </location>
</feature>
<feature type="transmembrane region" description="Helical" evidence="1">
    <location>
        <begin position="65"/>
        <end position="83"/>
    </location>
</feature>
<organism evidence="2 3">
    <name type="scientific">Sporolactobacillus mangiferae</name>
    <dbReference type="NCBI Taxonomy" id="2940498"/>
    <lineage>
        <taxon>Bacteria</taxon>
        <taxon>Bacillati</taxon>
        <taxon>Bacillota</taxon>
        <taxon>Bacilli</taxon>
        <taxon>Bacillales</taxon>
        <taxon>Sporolactobacillaceae</taxon>
        <taxon>Sporolactobacillus</taxon>
    </lineage>
</organism>
<sequence length="245" mass="28430">MHISELKNDARTALQGKWLKSGLFVLIYFLITSLPPFIAEIILSGGFEKWNSQYQSPLSSDLVQLIYYLICIPLQFVVYWYFLKTFRNEQASGSLLYQVYQNGQTALKLIWVNIVTIFFLILWTLLFVIPGIIKVYTYSQSFFILHDHPDYSAGKVLQESKRLMKGFKWRLFVLQLSFIGWWLLGIVPVMASIIVAGLIGFIFSDIMGYLFIAIGIVGSAWLYLWLFPYYTVSLAAFYEQIKSER</sequence>
<protein>
    <submittedName>
        <fullName evidence="2">DUF975 family protein</fullName>
    </submittedName>
</protein>
<dbReference type="InterPro" id="IPR010380">
    <property type="entry name" value="DUF975"/>
</dbReference>
<dbReference type="Pfam" id="PF06161">
    <property type="entry name" value="DUF975"/>
    <property type="match status" value="1"/>
</dbReference>
<feature type="transmembrane region" description="Helical" evidence="1">
    <location>
        <begin position="179"/>
        <end position="203"/>
    </location>
</feature>
<reference evidence="2 3" key="1">
    <citation type="submission" date="2022-05" db="EMBL/GenBank/DDBJ databases">
        <title>Sporolactobacillus sp nov CPB3-1, isolated from tree bark (Mangifera indica L.).</title>
        <authorList>
            <person name="Phuengjayaem S."/>
            <person name="Tanasupawat S."/>
        </authorList>
    </citation>
    <scope>NUCLEOTIDE SEQUENCE [LARGE SCALE GENOMIC DNA]</scope>
    <source>
        <strain evidence="2 3">CPB3-1</strain>
    </source>
</reference>
<dbReference type="PANTHER" id="PTHR40076:SF1">
    <property type="entry name" value="MEMBRANE PROTEIN"/>
    <property type="match status" value="1"/>
</dbReference>
<dbReference type="EMBL" id="JAMAST010000006">
    <property type="protein sequence ID" value="MCL1631728.1"/>
    <property type="molecule type" value="Genomic_DNA"/>
</dbReference>
<dbReference type="RefSeq" id="WP_249100307.1">
    <property type="nucleotide sequence ID" value="NZ_JAMAST010000006.1"/>
</dbReference>
<name>A0ABT0MA36_9BACL</name>